<reference evidence="3" key="1">
    <citation type="submission" date="2018-12" db="EMBL/GenBank/DDBJ databases">
        <title>Tengunoibacter tsumagoiensis gen. nov., sp. nov., Dictyobacter kobayashii sp. nov., D. alpinus sp. nov., and D. joshuensis sp. nov. and description of Dictyobacteraceae fam. nov. within the order Ktedonobacterales isolated from Tengu-no-mugimeshi.</title>
        <authorList>
            <person name="Wang C.M."/>
            <person name="Zheng Y."/>
            <person name="Sakai Y."/>
            <person name="Toyoda A."/>
            <person name="Minakuchi Y."/>
            <person name="Abe K."/>
            <person name="Yokota A."/>
            <person name="Yabe S."/>
        </authorList>
    </citation>
    <scope>NUCLEOTIDE SEQUENCE [LARGE SCALE GENOMIC DNA]</scope>
    <source>
        <strain evidence="3">Uno11</strain>
    </source>
</reference>
<dbReference type="GO" id="GO:0016757">
    <property type="term" value="F:glycosyltransferase activity"/>
    <property type="evidence" value="ECO:0007669"/>
    <property type="project" value="InterPro"/>
</dbReference>
<dbReference type="InterPro" id="IPR001296">
    <property type="entry name" value="Glyco_trans_1"/>
</dbReference>
<accession>A0A402APH7</accession>
<dbReference type="SUPFAM" id="SSF53756">
    <property type="entry name" value="UDP-Glycosyltransferase/glycogen phosphorylase"/>
    <property type="match status" value="1"/>
</dbReference>
<organism evidence="2 3">
    <name type="scientific">Dictyobacter kobayashii</name>
    <dbReference type="NCBI Taxonomy" id="2014872"/>
    <lineage>
        <taxon>Bacteria</taxon>
        <taxon>Bacillati</taxon>
        <taxon>Chloroflexota</taxon>
        <taxon>Ktedonobacteria</taxon>
        <taxon>Ktedonobacterales</taxon>
        <taxon>Dictyobacteraceae</taxon>
        <taxon>Dictyobacter</taxon>
    </lineage>
</organism>
<dbReference type="Gene3D" id="3.40.50.2000">
    <property type="entry name" value="Glycogen Phosphorylase B"/>
    <property type="match status" value="1"/>
</dbReference>
<dbReference type="Pfam" id="PF00534">
    <property type="entry name" value="Glycos_transf_1"/>
    <property type="match status" value="1"/>
</dbReference>
<comment type="caution">
    <text evidence="2">The sequence shown here is derived from an EMBL/GenBank/DDBJ whole genome shotgun (WGS) entry which is preliminary data.</text>
</comment>
<dbReference type="AlphaFoldDB" id="A0A402APH7"/>
<protein>
    <recommendedName>
        <fullName evidence="1">Glycosyl transferase family 1 domain-containing protein</fullName>
    </recommendedName>
</protein>
<dbReference type="Proteomes" id="UP000287188">
    <property type="component" value="Unassembled WGS sequence"/>
</dbReference>
<dbReference type="EMBL" id="BIFS01000001">
    <property type="protein sequence ID" value="GCE20954.1"/>
    <property type="molecule type" value="Genomic_DNA"/>
</dbReference>
<feature type="domain" description="Glycosyl transferase family 1" evidence="1">
    <location>
        <begin position="16"/>
        <end position="176"/>
    </location>
</feature>
<name>A0A402APH7_9CHLR</name>
<evidence type="ECO:0000313" key="3">
    <source>
        <dbReference type="Proteomes" id="UP000287188"/>
    </source>
</evidence>
<evidence type="ECO:0000259" key="1">
    <source>
        <dbReference type="Pfam" id="PF00534"/>
    </source>
</evidence>
<keyword evidence="3" id="KW-1185">Reference proteome</keyword>
<dbReference type="PANTHER" id="PTHR12526">
    <property type="entry name" value="GLYCOSYLTRANSFERASE"/>
    <property type="match status" value="1"/>
</dbReference>
<evidence type="ECO:0000313" key="2">
    <source>
        <dbReference type="EMBL" id="GCE20954.1"/>
    </source>
</evidence>
<proteinExistence type="predicted"/>
<sequence>MIRNILPYQEVTPGKRFHQQLNLPPQTQIVLYQGNIQANRSLERLIYAARFLDPDIVIVLMGRTRGKILTQLEALIAQEGVADRVKILPPVPYAELLSWTASADLGLTVYSPGYSDNVRVFLPNKLFEYFMAGLPVLSAPLEAVTEIITRHDTGVILSSLEPEDVGSTINTLLKDSVAWNGCISTPCEPPVNSCAGKKKVLDSFNYMMSYLLRGNQEKLRLKQRVKSSISACMYWVMQATMCG</sequence>
<gene>
    <name evidence="2" type="ORF">KDK_47540</name>
</gene>